<evidence type="ECO:0000256" key="1">
    <source>
        <dbReference type="SAM" id="MobiDB-lite"/>
    </source>
</evidence>
<name>A0A136IT82_9PEZI</name>
<reference evidence="4" key="1">
    <citation type="submission" date="2016-02" db="EMBL/GenBank/DDBJ databases">
        <title>Draft genome sequence of Microdochium bolleyi, a fungal endophyte of beachgrass.</title>
        <authorList>
            <consortium name="DOE Joint Genome Institute"/>
            <person name="David A.S."/>
            <person name="May G."/>
            <person name="Haridas S."/>
            <person name="Lim J."/>
            <person name="Wang M."/>
            <person name="Labutti K."/>
            <person name="Lipzen A."/>
            <person name="Barry K."/>
            <person name="Grigoriev I.V."/>
        </authorList>
    </citation>
    <scope>NUCLEOTIDE SEQUENCE [LARGE SCALE GENOMIC DNA]</scope>
    <source>
        <strain evidence="4">J235TASD1</strain>
    </source>
</reference>
<dbReference type="AlphaFoldDB" id="A0A136IT82"/>
<keyword evidence="4" id="KW-1185">Reference proteome</keyword>
<evidence type="ECO:0000313" key="3">
    <source>
        <dbReference type="EMBL" id="KXJ87986.1"/>
    </source>
</evidence>
<protein>
    <recommendedName>
        <fullName evidence="2">MobA-like NTP transferase domain-containing protein</fullName>
    </recommendedName>
</protein>
<evidence type="ECO:0000259" key="2">
    <source>
        <dbReference type="Pfam" id="PF12804"/>
    </source>
</evidence>
<dbReference type="Pfam" id="PF12804">
    <property type="entry name" value="NTP_transf_3"/>
    <property type="match status" value="2"/>
</dbReference>
<evidence type="ECO:0000313" key="4">
    <source>
        <dbReference type="Proteomes" id="UP000070501"/>
    </source>
</evidence>
<dbReference type="SUPFAM" id="SSF53448">
    <property type="entry name" value="Nucleotide-diphospho-sugar transferases"/>
    <property type="match status" value="2"/>
</dbReference>
<sequence length="418" mass="44139">MASPPPPPPPSTLVASSAATASPIPTAALILAGGPSSRMGYPKHLLKLPNGRALYLALADTVHRACPHLPRIYISLAEGSYLDEDLRATLSAYPGQHARPPVTTVNADNTRADAAVVGLDPPNTHRDEDDTTLPPLELSVIWDKKTPILYPPPTRAQQRREEKKRSRERPERKSSYNHRSTSSSTRRTMARMSDGSTTAPATPHGNDSGETPVTPAAQHGIEADGDIDALGGISGSATAGEGPIRGFLAAHEALPDATWLIIACDYPRLTVNAIRYLIDAYESPVTCFQGARAKMEPLVSIWSPEALAQLKRNCDPASTGVAGPQATGSPVTASAIGIKTMDLAGGEQAAANPTTTAMATGESMLTSATTNTTLGILGTIRQLHGKLVEVPPGGVDDIWMYNVNTPGNWDTAVELYDL</sequence>
<gene>
    <name evidence="3" type="ORF">Micbo1qcDRAFT_207739</name>
</gene>
<dbReference type="GO" id="GO:0016779">
    <property type="term" value="F:nucleotidyltransferase activity"/>
    <property type="evidence" value="ECO:0007669"/>
    <property type="project" value="UniProtKB-ARBA"/>
</dbReference>
<dbReference type="EMBL" id="KQ964260">
    <property type="protein sequence ID" value="KXJ87986.1"/>
    <property type="molecule type" value="Genomic_DNA"/>
</dbReference>
<proteinExistence type="predicted"/>
<dbReference type="Proteomes" id="UP000070501">
    <property type="component" value="Unassembled WGS sequence"/>
</dbReference>
<feature type="domain" description="MobA-like NTP transferase" evidence="2">
    <location>
        <begin position="28"/>
        <end position="80"/>
    </location>
</feature>
<dbReference type="InterPro" id="IPR025877">
    <property type="entry name" value="MobA-like_NTP_Trfase"/>
</dbReference>
<dbReference type="Gene3D" id="3.90.550.10">
    <property type="entry name" value="Spore Coat Polysaccharide Biosynthesis Protein SpsA, Chain A"/>
    <property type="match status" value="2"/>
</dbReference>
<feature type="region of interest" description="Disordered" evidence="1">
    <location>
        <begin position="147"/>
        <end position="217"/>
    </location>
</feature>
<dbReference type="InterPro" id="IPR029044">
    <property type="entry name" value="Nucleotide-diphossugar_trans"/>
</dbReference>
<dbReference type="InParanoid" id="A0A136IT82"/>
<feature type="domain" description="MobA-like NTP transferase" evidence="2">
    <location>
        <begin position="238"/>
        <end position="312"/>
    </location>
</feature>
<dbReference type="OrthoDB" id="20872at2759"/>
<feature type="compositionally biased region" description="Basic and acidic residues" evidence="1">
    <location>
        <begin position="158"/>
        <end position="174"/>
    </location>
</feature>
<organism evidence="3 4">
    <name type="scientific">Microdochium bolleyi</name>
    <dbReference type="NCBI Taxonomy" id="196109"/>
    <lineage>
        <taxon>Eukaryota</taxon>
        <taxon>Fungi</taxon>
        <taxon>Dikarya</taxon>
        <taxon>Ascomycota</taxon>
        <taxon>Pezizomycotina</taxon>
        <taxon>Sordariomycetes</taxon>
        <taxon>Xylariomycetidae</taxon>
        <taxon>Xylariales</taxon>
        <taxon>Microdochiaceae</taxon>
        <taxon>Microdochium</taxon>
    </lineage>
</organism>
<accession>A0A136IT82</accession>